<keyword evidence="3" id="KW-1185">Reference proteome</keyword>
<organism evidence="2 3">
    <name type="scientific">Aspergillus homomorphus (strain CBS 101889)</name>
    <dbReference type="NCBI Taxonomy" id="1450537"/>
    <lineage>
        <taxon>Eukaryota</taxon>
        <taxon>Fungi</taxon>
        <taxon>Dikarya</taxon>
        <taxon>Ascomycota</taxon>
        <taxon>Pezizomycotina</taxon>
        <taxon>Eurotiomycetes</taxon>
        <taxon>Eurotiomycetidae</taxon>
        <taxon>Eurotiales</taxon>
        <taxon>Aspergillaceae</taxon>
        <taxon>Aspergillus</taxon>
        <taxon>Aspergillus subgen. Circumdati</taxon>
    </lineage>
</organism>
<proteinExistence type="predicted"/>
<evidence type="ECO:0000313" key="2">
    <source>
        <dbReference type="EMBL" id="RAL11683.1"/>
    </source>
</evidence>
<feature type="region of interest" description="Disordered" evidence="1">
    <location>
        <begin position="141"/>
        <end position="165"/>
    </location>
</feature>
<name>A0A395HW83_ASPHC</name>
<reference evidence="2 3" key="1">
    <citation type="submission" date="2018-02" db="EMBL/GenBank/DDBJ databases">
        <title>The genomes of Aspergillus section Nigri reveals drivers in fungal speciation.</title>
        <authorList>
            <consortium name="DOE Joint Genome Institute"/>
            <person name="Vesth T.C."/>
            <person name="Nybo J."/>
            <person name="Theobald S."/>
            <person name="Brandl J."/>
            <person name="Frisvad J.C."/>
            <person name="Nielsen K.F."/>
            <person name="Lyhne E.K."/>
            <person name="Kogle M.E."/>
            <person name="Kuo A."/>
            <person name="Riley R."/>
            <person name="Clum A."/>
            <person name="Nolan M."/>
            <person name="Lipzen A."/>
            <person name="Salamov A."/>
            <person name="Henrissat B."/>
            <person name="Wiebenga A."/>
            <person name="De vries R.P."/>
            <person name="Grigoriev I.V."/>
            <person name="Mortensen U.H."/>
            <person name="Andersen M.R."/>
            <person name="Baker S.E."/>
        </authorList>
    </citation>
    <scope>NUCLEOTIDE SEQUENCE [LARGE SCALE GENOMIC DNA]</scope>
    <source>
        <strain evidence="2 3">CBS 101889</strain>
    </source>
</reference>
<protein>
    <submittedName>
        <fullName evidence="2">Uncharacterized protein</fullName>
    </submittedName>
</protein>
<gene>
    <name evidence="2" type="ORF">BO97DRAFT_93009</name>
</gene>
<dbReference type="AlphaFoldDB" id="A0A395HW83"/>
<dbReference type="EMBL" id="KZ824287">
    <property type="protein sequence ID" value="RAL11683.1"/>
    <property type="molecule type" value="Genomic_DNA"/>
</dbReference>
<dbReference type="GeneID" id="37205436"/>
<sequence length="165" mass="18305">MMRLISWKGKSAFAQETERGADIPYSSWLFSLAGLLSNLPCLCNSTGLGSIAAWNCYSRSLWTCRRPNLSSIMRASILSSGPYLKILQEAPGLAGTLSPYHAHRLNSIGRLSCIVPLWSLRIKTHGARRLARIDAFEAAAQGNTNKKKSRRGMMPAEYQPRRPLL</sequence>
<dbReference type="Proteomes" id="UP000248961">
    <property type="component" value="Unassembled WGS sequence"/>
</dbReference>
<dbReference type="RefSeq" id="XP_025550837.1">
    <property type="nucleotide sequence ID" value="XM_025701147.1"/>
</dbReference>
<evidence type="ECO:0000313" key="3">
    <source>
        <dbReference type="Proteomes" id="UP000248961"/>
    </source>
</evidence>
<accession>A0A395HW83</accession>
<dbReference type="VEuPathDB" id="FungiDB:BO97DRAFT_93009"/>
<evidence type="ECO:0000256" key="1">
    <source>
        <dbReference type="SAM" id="MobiDB-lite"/>
    </source>
</evidence>